<dbReference type="AlphaFoldDB" id="A0AA39ZXG5"/>
<gene>
    <name evidence="1" type="ORF">B0H67DRAFT_499264</name>
</gene>
<dbReference type="InterPro" id="IPR009003">
    <property type="entry name" value="Peptidase_S1_PA"/>
</dbReference>
<sequence length="68" mass="7150">FATHGDSGSVVWDKEGRVVGLLFTGQAPQGSAASTLAYVTPIHDVLEDIMKFSQGAIKEIRLAPPPGN</sequence>
<evidence type="ECO:0000313" key="1">
    <source>
        <dbReference type="EMBL" id="KAK0705449.1"/>
    </source>
</evidence>
<proteinExistence type="predicted"/>
<name>A0AA39ZXG5_9PEZI</name>
<dbReference type="Proteomes" id="UP001172102">
    <property type="component" value="Unassembled WGS sequence"/>
</dbReference>
<dbReference type="EMBL" id="JAUKUA010000007">
    <property type="protein sequence ID" value="KAK0705449.1"/>
    <property type="molecule type" value="Genomic_DNA"/>
</dbReference>
<dbReference type="InterPro" id="IPR043504">
    <property type="entry name" value="Peptidase_S1_PA_chymotrypsin"/>
</dbReference>
<accession>A0AA39ZXG5</accession>
<keyword evidence="2" id="KW-1185">Reference proteome</keyword>
<evidence type="ECO:0008006" key="3">
    <source>
        <dbReference type="Google" id="ProtNLM"/>
    </source>
</evidence>
<feature type="non-terminal residue" evidence="1">
    <location>
        <position position="1"/>
    </location>
</feature>
<comment type="caution">
    <text evidence="1">The sequence shown here is derived from an EMBL/GenBank/DDBJ whole genome shotgun (WGS) entry which is preliminary data.</text>
</comment>
<organism evidence="1 2">
    <name type="scientific">Lasiosphaeris hirsuta</name>
    <dbReference type="NCBI Taxonomy" id="260670"/>
    <lineage>
        <taxon>Eukaryota</taxon>
        <taxon>Fungi</taxon>
        <taxon>Dikarya</taxon>
        <taxon>Ascomycota</taxon>
        <taxon>Pezizomycotina</taxon>
        <taxon>Sordariomycetes</taxon>
        <taxon>Sordariomycetidae</taxon>
        <taxon>Sordariales</taxon>
        <taxon>Lasiosphaeriaceae</taxon>
        <taxon>Lasiosphaeris</taxon>
    </lineage>
</organism>
<dbReference type="SUPFAM" id="SSF50494">
    <property type="entry name" value="Trypsin-like serine proteases"/>
    <property type="match status" value="1"/>
</dbReference>
<evidence type="ECO:0000313" key="2">
    <source>
        <dbReference type="Proteomes" id="UP001172102"/>
    </source>
</evidence>
<dbReference type="Gene3D" id="2.40.10.10">
    <property type="entry name" value="Trypsin-like serine proteases"/>
    <property type="match status" value="1"/>
</dbReference>
<protein>
    <recommendedName>
        <fullName evidence="3">Serine protease</fullName>
    </recommendedName>
</protein>
<reference evidence="1" key="1">
    <citation type="submission" date="2023-06" db="EMBL/GenBank/DDBJ databases">
        <title>Genome-scale phylogeny and comparative genomics of the fungal order Sordariales.</title>
        <authorList>
            <consortium name="Lawrence Berkeley National Laboratory"/>
            <person name="Hensen N."/>
            <person name="Bonometti L."/>
            <person name="Westerberg I."/>
            <person name="Brannstrom I.O."/>
            <person name="Guillou S."/>
            <person name="Cros-Aarteil S."/>
            <person name="Calhoun S."/>
            <person name="Haridas S."/>
            <person name="Kuo A."/>
            <person name="Mondo S."/>
            <person name="Pangilinan J."/>
            <person name="Riley R."/>
            <person name="Labutti K."/>
            <person name="Andreopoulos B."/>
            <person name="Lipzen A."/>
            <person name="Chen C."/>
            <person name="Yanf M."/>
            <person name="Daum C."/>
            <person name="Ng V."/>
            <person name="Clum A."/>
            <person name="Steindorff A."/>
            <person name="Ohm R."/>
            <person name="Martin F."/>
            <person name="Silar P."/>
            <person name="Natvig D."/>
            <person name="Lalanne C."/>
            <person name="Gautier V."/>
            <person name="Ament-Velasquez S.L."/>
            <person name="Kruys A."/>
            <person name="Hutchinson M.I."/>
            <person name="Powell A.J."/>
            <person name="Barry K."/>
            <person name="Miller A.N."/>
            <person name="Grigoriev I.V."/>
            <person name="Debuchy R."/>
            <person name="Gladieux P."/>
            <person name="Thoren M.H."/>
            <person name="Johannesson H."/>
        </authorList>
    </citation>
    <scope>NUCLEOTIDE SEQUENCE</scope>
    <source>
        <strain evidence="1">SMH4607-1</strain>
    </source>
</reference>